<keyword evidence="4" id="KW-1185">Reference proteome</keyword>
<dbReference type="Proteomes" id="UP001066276">
    <property type="component" value="Chromosome 9"/>
</dbReference>
<evidence type="ECO:0000256" key="1">
    <source>
        <dbReference type="SAM" id="MobiDB-lite"/>
    </source>
</evidence>
<feature type="chain" id="PRO_5043440172" evidence="2">
    <location>
        <begin position="30"/>
        <end position="110"/>
    </location>
</feature>
<proteinExistence type="predicted"/>
<keyword evidence="2" id="KW-0732">Signal</keyword>
<feature type="compositionally biased region" description="Acidic residues" evidence="1">
    <location>
        <begin position="84"/>
        <end position="98"/>
    </location>
</feature>
<reference evidence="3" key="1">
    <citation type="journal article" date="2022" name="bioRxiv">
        <title>Sequencing and chromosome-scale assembly of the giantPleurodeles waltlgenome.</title>
        <authorList>
            <person name="Brown T."/>
            <person name="Elewa A."/>
            <person name="Iarovenko S."/>
            <person name="Subramanian E."/>
            <person name="Araus A.J."/>
            <person name="Petzold A."/>
            <person name="Susuki M."/>
            <person name="Suzuki K.-i.T."/>
            <person name="Hayashi T."/>
            <person name="Toyoda A."/>
            <person name="Oliveira C."/>
            <person name="Osipova E."/>
            <person name="Leigh N.D."/>
            <person name="Simon A."/>
            <person name="Yun M.H."/>
        </authorList>
    </citation>
    <scope>NUCLEOTIDE SEQUENCE</scope>
    <source>
        <strain evidence="3">20211129_DDA</strain>
        <tissue evidence="3">Liver</tissue>
    </source>
</reference>
<dbReference type="AlphaFoldDB" id="A0AAV7MUB9"/>
<accession>A0AAV7MUB9</accession>
<protein>
    <submittedName>
        <fullName evidence="3">Uncharacterized protein</fullName>
    </submittedName>
</protein>
<sequence length="110" mass="11860">MDVVEVSASGMCVLLGVVMLVVDVDAVHAGVSVDVTGRKVKEEEEGETVDVVVSSTVGCLHECLRHVPFLQEEETGDAPVAAVDPEDSEDEEAKDEDEDNRKSVICQYLQ</sequence>
<name>A0AAV7MUB9_PLEWA</name>
<evidence type="ECO:0000313" key="3">
    <source>
        <dbReference type="EMBL" id="KAJ1107356.1"/>
    </source>
</evidence>
<gene>
    <name evidence="3" type="ORF">NDU88_004747</name>
</gene>
<evidence type="ECO:0000256" key="2">
    <source>
        <dbReference type="SAM" id="SignalP"/>
    </source>
</evidence>
<comment type="caution">
    <text evidence="3">The sequence shown here is derived from an EMBL/GenBank/DDBJ whole genome shotgun (WGS) entry which is preliminary data.</text>
</comment>
<organism evidence="3 4">
    <name type="scientific">Pleurodeles waltl</name>
    <name type="common">Iberian ribbed newt</name>
    <dbReference type="NCBI Taxonomy" id="8319"/>
    <lineage>
        <taxon>Eukaryota</taxon>
        <taxon>Metazoa</taxon>
        <taxon>Chordata</taxon>
        <taxon>Craniata</taxon>
        <taxon>Vertebrata</taxon>
        <taxon>Euteleostomi</taxon>
        <taxon>Amphibia</taxon>
        <taxon>Batrachia</taxon>
        <taxon>Caudata</taxon>
        <taxon>Salamandroidea</taxon>
        <taxon>Salamandridae</taxon>
        <taxon>Pleurodelinae</taxon>
        <taxon>Pleurodeles</taxon>
    </lineage>
</organism>
<dbReference type="EMBL" id="JANPWB010000013">
    <property type="protein sequence ID" value="KAJ1107356.1"/>
    <property type="molecule type" value="Genomic_DNA"/>
</dbReference>
<evidence type="ECO:0000313" key="4">
    <source>
        <dbReference type="Proteomes" id="UP001066276"/>
    </source>
</evidence>
<feature type="signal peptide" evidence="2">
    <location>
        <begin position="1"/>
        <end position="29"/>
    </location>
</feature>
<feature type="region of interest" description="Disordered" evidence="1">
    <location>
        <begin position="74"/>
        <end position="110"/>
    </location>
</feature>